<proteinExistence type="predicted"/>
<gene>
    <name evidence="1" type="ORF">GCM10008938_32750</name>
</gene>
<comment type="caution">
    <text evidence="1">The sequence shown here is derived from an EMBL/GenBank/DDBJ whole genome shotgun (WGS) entry which is preliminary data.</text>
</comment>
<organism evidence="1 2">
    <name type="scientific">Deinococcus roseus</name>
    <dbReference type="NCBI Taxonomy" id="392414"/>
    <lineage>
        <taxon>Bacteria</taxon>
        <taxon>Thermotogati</taxon>
        <taxon>Deinococcota</taxon>
        <taxon>Deinococci</taxon>
        <taxon>Deinococcales</taxon>
        <taxon>Deinococcaceae</taxon>
        <taxon>Deinococcus</taxon>
    </lineage>
</organism>
<dbReference type="EMBL" id="BMOD01000014">
    <property type="protein sequence ID" value="GGJ43943.1"/>
    <property type="molecule type" value="Genomic_DNA"/>
</dbReference>
<evidence type="ECO:0008006" key="3">
    <source>
        <dbReference type="Google" id="ProtNLM"/>
    </source>
</evidence>
<sequence length="185" mass="21544">MNSTVNRLTVFVSSAMNEPLPLQMRSILAYIRTHHPNPIWTYSLIEDSAHFTNARATMEEMVSECDIVVMVFFTTDFQKTKHGKLVAREAVLYEYEQVLSQRKTMIALYEKGFMDNPKRRELINDMRLDRFMSKEFSDPQDAVSNIETALQVLATRRIRAFSNATETNFDQKNYIIGYKGKTHDE</sequence>
<keyword evidence="2" id="KW-1185">Reference proteome</keyword>
<evidence type="ECO:0000313" key="2">
    <source>
        <dbReference type="Proteomes" id="UP000632222"/>
    </source>
</evidence>
<dbReference type="RefSeq" id="WP_189004287.1">
    <property type="nucleotide sequence ID" value="NZ_BMOD01000014.1"/>
</dbReference>
<name>A0ABQ2D759_9DEIO</name>
<evidence type="ECO:0000313" key="1">
    <source>
        <dbReference type="EMBL" id="GGJ43943.1"/>
    </source>
</evidence>
<reference evidence="2" key="1">
    <citation type="journal article" date="2019" name="Int. J. Syst. Evol. Microbiol.">
        <title>The Global Catalogue of Microorganisms (GCM) 10K type strain sequencing project: providing services to taxonomists for standard genome sequencing and annotation.</title>
        <authorList>
            <consortium name="The Broad Institute Genomics Platform"/>
            <consortium name="The Broad Institute Genome Sequencing Center for Infectious Disease"/>
            <person name="Wu L."/>
            <person name="Ma J."/>
        </authorList>
    </citation>
    <scope>NUCLEOTIDE SEQUENCE [LARGE SCALE GENOMIC DNA]</scope>
    <source>
        <strain evidence="2">JCM 14370</strain>
    </source>
</reference>
<dbReference type="Proteomes" id="UP000632222">
    <property type="component" value="Unassembled WGS sequence"/>
</dbReference>
<accession>A0ABQ2D759</accession>
<protein>
    <recommendedName>
        <fullName evidence="3">CD-NTase-associated protein 12/Pycsar effector protein TIR domain-containing protein</fullName>
    </recommendedName>
</protein>